<dbReference type="PROSITE" id="PS51257">
    <property type="entry name" value="PROKAR_LIPOPROTEIN"/>
    <property type="match status" value="1"/>
</dbReference>
<dbReference type="Proteomes" id="UP000241462">
    <property type="component" value="Unassembled WGS sequence"/>
</dbReference>
<keyword evidence="2" id="KW-1185">Reference proteome</keyword>
<reference evidence="1 2" key="1">
    <citation type="journal article" date="2018" name="Mycol. Prog.">
        <title>Coniella lustricola, a new species from submerged detritus.</title>
        <authorList>
            <person name="Raudabaugh D.B."/>
            <person name="Iturriaga T."/>
            <person name="Carver A."/>
            <person name="Mondo S."/>
            <person name="Pangilinan J."/>
            <person name="Lipzen A."/>
            <person name="He G."/>
            <person name="Amirebrahimi M."/>
            <person name="Grigoriev I.V."/>
            <person name="Miller A.N."/>
        </authorList>
    </citation>
    <scope>NUCLEOTIDE SEQUENCE [LARGE SCALE GENOMIC DNA]</scope>
    <source>
        <strain evidence="1 2">B22-T-1</strain>
    </source>
</reference>
<proteinExistence type="predicted"/>
<organism evidence="1 2">
    <name type="scientific">Coniella lustricola</name>
    <dbReference type="NCBI Taxonomy" id="2025994"/>
    <lineage>
        <taxon>Eukaryota</taxon>
        <taxon>Fungi</taxon>
        <taxon>Dikarya</taxon>
        <taxon>Ascomycota</taxon>
        <taxon>Pezizomycotina</taxon>
        <taxon>Sordariomycetes</taxon>
        <taxon>Sordariomycetidae</taxon>
        <taxon>Diaporthales</taxon>
        <taxon>Schizoparmaceae</taxon>
        <taxon>Coniella</taxon>
    </lineage>
</organism>
<dbReference type="AlphaFoldDB" id="A0A2T2ZVR3"/>
<evidence type="ECO:0000313" key="1">
    <source>
        <dbReference type="EMBL" id="PSR77931.1"/>
    </source>
</evidence>
<evidence type="ECO:0000313" key="2">
    <source>
        <dbReference type="Proteomes" id="UP000241462"/>
    </source>
</evidence>
<sequence length="100" mass="11111">MAAVRFFASKWSFCPTQAICWAISCNVDQPKLPVGRRNSTRSRTYSVSLRQDTTVATFETLGDSIWRSPSFPPLSLSILPPFAFGDLFSGNHQRAPLSIT</sequence>
<name>A0A2T2ZVR3_9PEZI</name>
<gene>
    <name evidence="1" type="ORF">BD289DRAFT_444690</name>
</gene>
<dbReference type="EMBL" id="KZ678630">
    <property type="protein sequence ID" value="PSR77931.1"/>
    <property type="molecule type" value="Genomic_DNA"/>
</dbReference>
<accession>A0A2T2ZVR3</accession>
<protein>
    <submittedName>
        <fullName evidence="1">Uncharacterized protein</fullName>
    </submittedName>
</protein>
<dbReference type="InParanoid" id="A0A2T2ZVR3"/>